<proteinExistence type="predicted"/>
<accession>A0ABW1DB13</accession>
<name>A0ABW1DB13_9ACTN</name>
<keyword evidence="2" id="KW-1185">Reference proteome</keyword>
<comment type="caution">
    <text evidence="1">The sequence shown here is derived from an EMBL/GenBank/DDBJ whole genome shotgun (WGS) entry which is preliminary data.</text>
</comment>
<gene>
    <name evidence="1" type="ORF">ACFPZ3_65705</name>
</gene>
<evidence type="ECO:0000313" key="1">
    <source>
        <dbReference type="EMBL" id="MFC5835108.1"/>
    </source>
</evidence>
<reference evidence="2" key="1">
    <citation type="journal article" date="2019" name="Int. J. Syst. Evol. Microbiol.">
        <title>The Global Catalogue of Microorganisms (GCM) 10K type strain sequencing project: providing services to taxonomists for standard genome sequencing and annotation.</title>
        <authorList>
            <consortium name="The Broad Institute Genomics Platform"/>
            <consortium name="The Broad Institute Genome Sequencing Center for Infectious Disease"/>
            <person name="Wu L."/>
            <person name="Ma J."/>
        </authorList>
    </citation>
    <scope>NUCLEOTIDE SEQUENCE [LARGE SCALE GENOMIC DNA]</scope>
    <source>
        <strain evidence="2">CCUG 53903</strain>
    </source>
</reference>
<dbReference type="RefSeq" id="WP_379524517.1">
    <property type="nucleotide sequence ID" value="NZ_JBHSPA010000117.1"/>
</dbReference>
<protein>
    <submittedName>
        <fullName evidence="1">Uncharacterized protein</fullName>
    </submittedName>
</protein>
<sequence length="128" mass="14429">MPYSGRGRPALYCSKAHRNRAWEVRTAEQRLQRDIAAAAACAEPVREVVTETVTRTRTRVETRLERRPPTAAQDWVKHLAELTRQLEPGGNLNGEHWYHGRLYGALLDVVVALGDAYPAGIDQLKPRC</sequence>
<dbReference type="EMBL" id="JBHSPA010000117">
    <property type="protein sequence ID" value="MFC5835108.1"/>
    <property type="molecule type" value="Genomic_DNA"/>
</dbReference>
<dbReference type="Proteomes" id="UP001596058">
    <property type="component" value="Unassembled WGS sequence"/>
</dbReference>
<evidence type="ECO:0000313" key="2">
    <source>
        <dbReference type="Proteomes" id="UP001596058"/>
    </source>
</evidence>
<organism evidence="1 2">
    <name type="scientific">Nonomuraea insulae</name>
    <dbReference type="NCBI Taxonomy" id="1616787"/>
    <lineage>
        <taxon>Bacteria</taxon>
        <taxon>Bacillati</taxon>
        <taxon>Actinomycetota</taxon>
        <taxon>Actinomycetes</taxon>
        <taxon>Streptosporangiales</taxon>
        <taxon>Streptosporangiaceae</taxon>
        <taxon>Nonomuraea</taxon>
    </lineage>
</organism>